<dbReference type="AlphaFoldDB" id="A0A8S1QPU9"/>
<proteinExistence type="predicted"/>
<dbReference type="Proteomes" id="UP000692954">
    <property type="component" value="Unassembled WGS sequence"/>
</dbReference>
<sequence length="35" mass="4249">MDQVILINLHLILHKNQIMLKHQKIKFQLSLKQIK</sequence>
<name>A0A8S1QPU9_9CILI</name>
<protein>
    <submittedName>
        <fullName evidence="1">Uncharacterized protein</fullName>
    </submittedName>
</protein>
<accession>A0A8S1QPU9</accession>
<evidence type="ECO:0000313" key="2">
    <source>
        <dbReference type="Proteomes" id="UP000692954"/>
    </source>
</evidence>
<evidence type="ECO:0000313" key="1">
    <source>
        <dbReference type="EMBL" id="CAD8117729.1"/>
    </source>
</evidence>
<dbReference type="EMBL" id="CAJJDN010000114">
    <property type="protein sequence ID" value="CAD8117729.1"/>
    <property type="molecule type" value="Genomic_DNA"/>
</dbReference>
<reference evidence="1" key="1">
    <citation type="submission" date="2021-01" db="EMBL/GenBank/DDBJ databases">
        <authorList>
            <consortium name="Genoscope - CEA"/>
            <person name="William W."/>
        </authorList>
    </citation>
    <scope>NUCLEOTIDE SEQUENCE</scope>
</reference>
<comment type="caution">
    <text evidence="1">The sequence shown here is derived from an EMBL/GenBank/DDBJ whole genome shotgun (WGS) entry which is preliminary data.</text>
</comment>
<keyword evidence="2" id="KW-1185">Reference proteome</keyword>
<organism evidence="1 2">
    <name type="scientific">Paramecium sonneborni</name>
    <dbReference type="NCBI Taxonomy" id="65129"/>
    <lineage>
        <taxon>Eukaryota</taxon>
        <taxon>Sar</taxon>
        <taxon>Alveolata</taxon>
        <taxon>Ciliophora</taxon>
        <taxon>Intramacronucleata</taxon>
        <taxon>Oligohymenophorea</taxon>
        <taxon>Peniculida</taxon>
        <taxon>Parameciidae</taxon>
        <taxon>Paramecium</taxon>
    </lineage>
</organism>
<gene>
    <name evidence="1" type="ORF">PSON_ATCC_30995.1.T1140195</name>
</gene>